<feature type="compositionally biased region" description="Polar residues" evidence="1">
    <location>
        <begin position="47"/>
        <end position="60"/>
    </location>
</feature>
<accession>A0A0F7L5B7</accession>
<proteinExistence type="predicted"/>
<organism evidence="2">
    <name type="scientific">uncultured marine virus</name>
    <dbReference type="NCBI Taxonomy" id="186617"/>
    <lineage>
        <taxon>Viruses</taxon>
        <taxon>environmental samples</taxon>
    </lineage>
</organism>
<feature type="region of interest" description="Disordered" evidence="1">
    <location>
        <begin position="41"/>
        <end position="60"/>
    </location>
</feature>
<dbReference type="EMBL" id="KR029579">
    <property type="protein sequence ID" value="AKH46186.1"/>
    <property type="molecule type" value="Genomic_DNA"/>
</dbReference>
<sequence>MRNQSHTSRKLLNRKKNSKEFLLYKQKKSVNILKNWTRESPAGHSGLFQSQKTHTLLCTK</sequence>
<reference evidence="2" key="1">
    <citation type="journal article" date="2015" name="Front. Microbiol.">
        <title>Combining genomic sequencing methods to explore viral diversity and reveal potential virus-host interactions.</title>
        <authorList>
            <person name="Chow C.E."/>
            <person name="Winget D.M."/>
            <person name="White R.A.III."/>
            <person name="Hallam S.J."/>
            <person name="Suttle C.A."/>
        </authorList>
    </citation>
    <scope>NUCLEOTIDE SEQUENCE</scope>
    <source>
        <strain evidence="2">Anoxic3_4</strain>
    </source>
</reference>
<protein>
    <submittedName>
        <fullName evidence="2">Uncharacterized protein</fullName>
    </submittedName>
</protein>
<name>A0A0F7L5B7_9VIRU</name>
<evidence type="ECO:0000256" key="1">
    <source>
        <dbReference type="SAM" id="MobiDB-lite"/>
    </source>
</evidence>
<reference evidence="2" key="2">
    <citation type="submission" date="2015-03" db="EMBL/GenBank/DDBJ databases">
        <authorList>
            <person name="Chow C.-E.T."/>
            <person name="Winget D.M."/>
            <person name="White R.A.III."/>
            <person name="Hallam S.J."/>
            <person name="Suttle C.A."/>
        </authorList>
    </citation>
    <scope>NUCLEOTIDE SEQUENCE</scope>
    <source>
        <strain evidence="2">Anoxic3_4</strain>
    </source>
</reference>
<evidence type="ECO:0000313" key="2">
    <source>
        <dbReference type="EMBL" id="AKH46186.1"/>
    </source>
</evidence>